<evidence type="ECO:0000256" key="6">
    <source>
        <dbReference type="SAM" id="MobiDB-lite"/>
    </source>
</evidence>
<dbReference type="PANTHER" id="PTHR30482:SF17">
    <property type="entry name" value="ABC TRANSPORTER ATP-BINDING PROTEIN"/>
    <property type="match status" value="1"/>
</dbReference>
<organism evidence="8 9">
    <name type="scientific">Halosegnis marinus</name>
    <dbReference type="NCBI Taxonomy" id="3034023"/>
    <lineage>
        <taxon>Archaea</taxon>
        <taxon>Methanobacteriati</taxon>
        <taxon>Methanobacteriota</taxon>
        <taxon>Stenosarchaea group</taxon>
        <taxon>Halobacteria</taxon>
        <taxon>Halobacteriales</taxon>
        <taxon>Natronomonadaceae</taxon>
        <taxon>Halosegnis</taxon>
    </lineage>
</organism>
<feature type="region of interest" description="Disordered" evidence="6">
    <location>
        <begin position="389"/>
        <end position="412"/>
    </location>
</feature>
<dbReference type="PANTHER" id="PTHR30482">
    <property type="entry name" value="HIGH-AFFINITY BRANCHED-CHAIN AMINO ACID TRANSPORT SYSTEM PERMEASE"/>
    <property type="match status" value="1"/>
</dbReference>
<dbReference type="GeneID" id="79267687"/>
<evidence type="ECO:0000256" key="4">
    <source>
        <dbReference type="ARBA" id="ARBA00022989"/>
    </source>
</evidence>
<evidence type="ECO:0000256" key="7">
    <source>
        <dbReference type="SAM" id="Phobius"/>
    </source>
</evidence>
<keyword evidence="5 7" id="KW-0472">Membrane</keyword>
<dbReference type="AlphaFoldDB" id="A0ABD5ZRU8"/>
<evidence type="ECO:0000256" key="1">
    <source>
        <dbReference type="ARBA" id="ARBA00004651"/>
    </source>
</evidence>
<feature type="transmembrane region" description="Helical" evidence="7">
    <location>
        <begin position="146"/>
        <end position="164"/>
    </location>
</feature>
<dbReference type="CDD" id="cd06581">
    <property type="entry name" value="TM_PBP1_LivM_like"/>
    <property type="match status" value="1"/>
</dbReference>
<evidence type="ECO:0000256" key="3">
    <source>
        <dbReference type="ARBA" id="ARBA00022692"/>
    </source>
</evidence>
<protein>
    <submittedName>
        <fullName evidence="8">Branched-chain amino acid ABC transporter permease</fullName>
    </submittedName>
</protein>
<feature type="transmembrane region" description="Helical" evidence="7">
    <location>
        <begin position="353"/>
        <end position="378"/>
    </location>
</feature>
<dbReference type="Proteomes" id="UP001596398">
    <property type="component" value="Unassembled WGS sequence"/>
</dbReference>
<sequence length="412" mass="42716">MSDDARTDGGTATADPNLVDRLVAAKHSERFVAVVSLVGLLAMPFLLIDVLGVFDDLIGVGLGGFVGLPTLILAFGIVAVGYNLLLGYTGLLSFGHAALFGAAAYAAGIFSNEVVASPVLAILVGVVAATLLAWPIGFLSIRRSGVYFAVLTLTFGQMLYFYAFGPGAWLTNGDDGYTPFAVPGGAEIAGAVPTSDSLSDLFFDLTGLTLTLTDGLDVTVGYVLTALIGVAAIVTAHRIIKSPYGLILKAIGQNEQRVAFIGMDVFRYKLMAFVLSGVFAGAGGGIYALSKAGLTVHPNATLYWIVSGDFVIMTALGGVGSLAGPLLGAVVFEYIALVVQGITIPIIDFQIGSLWRLLLGLAFVLVVAFFPDGIYGALSSLGERIAERFGTESPTGDGPRPVEDVEETGGDD</sequence>
<feature type="transmembrane region" description="Helical" evidence="7">
    <location>
        <begin position="31"/>
        <end position="51"/>
    </location>
</feature>
<keyword evidence="2" id="KW-1003">Cell membrane</keyword>
<gene>
    <name evidence="8" type="ORF">ACFQJ4_11720</name>
</gene>
<dbReference type="InterPro" id="IPR043428">
    <property type="entry name" value="LivM-like"/>
</dbReference>
<dbReference type="EMBL" id="JBHTAP010000001">
    <property type="protein sequence ID" value="MFC7235985.1"/>
    <property type="molecule type" value="Genomic_DNA"/>
</dbReference>
<keyword evidence="9" id="KW-1185">Reference proteome</keyword>
<keyword evidence="4 7" id="KW-1133">Transmembrane helix</keyword>
<feature type="transmembrane region" description="Helical" evidence="7">
    <location>
        <begin position="85"/>
        <end position="108"/>
    </location>
</feature>
<dbReference type="GO" id="GO:0005886">
    <property type="term" value="C:plasma membrane"/>
    <property type="evidence" value="ECO:0007669"/>
    <property type="project" value="UniProtKB-SubCell"/>
</dbReference>
<feature type="transmembrane region" description="Helical" evidence="7">
    <location>
        <begin position="57"/>
        <end position="78"/>
    </location>
</feature>
<dbReference type="InterPro" id="IPR001851">
    <property type="entry name" value="ABC_transp_permease"/>
</dbReference>
<evidence type="ECO:0000256" key="5">
    <source>
        <dbReference type="ARBA" id="ARBA00023136"/>
    </source>
</evidence>
<name>A0ABD5ZRU8_9EURY</name>
<comment type="subcellular location">
    <subcellularLocation>
        <location evidence="1">Cell membrane</location>
        <topology evidence="1">Multi-pass membrane protein</topology>
    </subcellularLocation>
</comment>
<feature type="transmembrane region" description="Helical" evidence="7">
    <location>
        <begin position="270"/>
        <end position="289"/>
    </location>
</feature>
<feature type="transmembrane region" description="Helical" evidence="7">
    <location>
        <begin position="220"/>
        <end position="240"/>
    </location>
</feature>
<dbReference type="RefSeq" id="WP_276234129.1">
    <property type="nucleotide sequence ID" value="NZ_CP119802.1"/>
</dbReference>
<evidence type="ECO:0000256" key="2">
    <source>
        <dbReference type="ARBA" id="ARBA00022475"/>
    </source>
</evidence>
<evidence type="ECO:0000313" key="9">
    <source>
        <dbReference type="Proteomes" id="UP001596398"/>
    </source>
</evidence>
<accession>A0ABD5ZRU8</accession>
<comment type="caution">
    <text evidence="8">The sequence shown here is derived from an EMBL/GenBank/DDBJ whole genome shotgun (WGS) entry which is preliminary data.</text>
</comment>
<feature type="transmembrane region" description="Helical" evidence="7">
    <location>
        <begin position="114"/>
        <end position="134"/>
    </location>
</feature>
<evidence type="ECO:0000313" key="8">
    <source>
        <dbReference type="EMBL" id="MFC7235985.1"/>
    </source>
</evidence>
<dbReference type="Pfam" id="PF02653">
    <property type="entry name" value="BPD_transp_2"/>
    <property type="match status" value="1"/>
</dbReference>
<keyword evidence="3 7" id="KW-0812">Transmembrane</keyword>
<proteinExistence type="predicted"/>
<reference evidence="8 9" key="1">
    <citation type="journal article" date="2019" name="Int. J. Syst. Evol. Microbiol.">
        <title>The Global Catalogue of Microorganisms (GCM) 10K type strain sequencing project: providing services to taxonomists for standard genome sequencing and annotation.</title>
        <authorList>
            <consortium name="The Broad Institute Genomics Platform"/>
            <consortium name="The Broad Institute Genome Sequencing Center for Infectious Disease"/>
            <person name="Wu L."/>
            <person name="Ma J."/>
        </authorList>
    </citation>
    <scope>NUCLEOTIDE SEQUENCE [LARGE SCALE GENOMIC DNA]</scope>
    <source>
        <strain evidence="8 9">DT85</strain>
    </source>
</reference>